<evidence type="ECO:0000256" key="8">
    <source>
        <dbReference type="SAM" id="Phobius"/>
    </source>
</evidence>
<evidence type="ECO:0000256" key="5">
    <source>
        <dbReference type="ARBA" id="ARBA00022692"/>
    </source>
</evidence>
<evidence type="ECO:0000256" key="6">
    <source>
        <dbReference type="ARBA" id="ARBA00022989"/>
    </source>
</evidence>
<feature type="transmembrane region" description="Helical" evidence="8">
    <location>
        <begin position="34"/>
        <end position="52"/>
    </location>
</feature>
<comment type="subcellular location">
    <subcellularLocation>
        <location evidence="1">Cell membrane</location>
        <topology evidence="1">Multi-pass membrane protein</topology>
    </subcellularLocation>
</comment>
<feature type="transmembrane region" description="Helical" evidence="8">
    <location>
        <begin position="199"/>
        <end position="222"/>
    </location>
</feature>
<evidence type="ECO:0000256" key="3">
    <source>
        <dbReference type="ARBA" id="ARBA00022448"/>
    </source>
</evidence>
<evidence type="ECO:0000256" key="1">
    <source>
        <dbReference type="ARBA" id="ARBA00004651"/>
    </source>
</evidence>
<name>A0A6H9XUB0_9CORY</name>
<sequence length="292" mass="31820">MPFAIAAYVLWGIFPAFFPLLTPAAPLEIIGHRIVWTAVVMSIIMSCTKTGWLELRRASVRTWGWLGLASVLVATNWLVYVIAVNSNHVADAALGYYINPLVNVLLGLVFLSERLRPLQKTSITVAATAVVMLTIIAGQPPVQALMLAFSFGFYGLVKKRVDMSAMASLTAETLILAPVAAGYLLVLEARGTGTFGHVSVGHSLLLMTAGLVTAVPLLLFGIAARRIQLSTIGMLQYLTPTMQMLWAVFVTREEIAPLRWVAFGIIWVAVALYFLDILRFRSTNGRRKASTG</sequence>
<keyword evidence="5 8" id="KW-0812">Transmembrane</keyword>
<comment type="caution">
    <text evidence="10">The sequence shown here is derived from an EMBL/GenBank/DDBJ whole genome shotgun (WGS) entry which is preliminary data.</text>
</comment>
<dbReference type="GO" id="GO:0005886">
    <property type="term" value="C:plasma membrane"/>
    <property type="evidence" value="ECO:0007669"/>
    <property type="project" value="UniProtKB-SubCell"/>
</dbReference>
<organism evidence="10 11">
    <name type="scientific">Corynebacterium matruchotii</name>
    <dbReference type="NCBI Taxonomy" id="43768"/>
    <lineage>
        <taxon>Bacteria</taxon>
        <taxon>Bacillati</taxon>
        <taxon>Actinomycetota</taxon>
        <taxon>Actinomycetes</taxon>
        <taxon>Mycobacteriales</taxon>
        <taxon>Corynebacteriaceae</taxon>
        <taxon>Corynebacterium</taxon>
    </lineage>
</organism>
<feature type="transmembrane region" description="Helical" evidence="8">
    <location>
        <begin position="169"/>
        <end position="187"/>
    </location>
</feature>
<dbReference type="PANTHER" id="PTHR22911:SF137">
    <property type="entry name" value="SOLUTE CARRIER FAMILY 35 MEMBER G2-RELATED"/>
    <property type="match status" value="1"/>
</dbReference>
<feature type="transmembrane region" description="Helical" evidence="8">
    <location>
        <begin position="64"/>
        <end position="82"/>
    </location>
</feature>
<proteinExistence type="inferred from homology"/>
<dbReference type="EMBL" id="UARK01000003">
    <property type="protein sequence ID" value="SPW27904.1"/>
    <property type="molecule type" value="Genomic_DNA"/>
</dbReference>
<keyword evidence="3" id="KW-0813">Transport</keyword>
<dbReference type="Pfam" id="PF00892">
    <property type="entry name" value="EamA"/>
    <property type="match status" value="2"/>
</dbReference>
<comment type="similarity">
    <text evidence="2">Belongs to the EamA transporter family.</text>
</comment>
<reference evidence="10 11" key="1">
    <citation type="submission" date="2018-06" db="EMBL/GenBank/DDBJ databases">
        <authorList>
            <consortium name="Pathogen Informatics"/>
            <person name="Doyle S."/>
        </authorList>
    </citation>
    <scope>NUCLEOTIDE SEQUENCE [LARGE SCALE GENOMIC DNA]</scope>
    <source>
        <strain evidence="10 11">NCTC10254</strain>
    </source>
</reference>
<protein>
    <submittedName>
        <fullName evidence="10">RarD protein</fullName>
    </submittedName>
</protein>
<dbReference type="InterPro" id="IPR004626">
    <property type="entry name" value="RarD"/>
</dbReference>
<dbReference type="NCBIfam" id="TIGR00688">
    <property type="entry name" value="rarD"/>
    <property type="match status" value="1"/>
</dbReference>
<evidence type="ECO:0000313" key="10">
    <source>
        <dbReference type="EMBL" id="SPW27904.1"/>
    </source>
</evidence>
<feature type="domain" description="EamA" evidence="9">
    <location>
        <begin position="144"/>
        <end position="274"/>
    </location>
</feature>
<keyword evidence="7 8" id="KW-0472">Membrane</keyword>
<dbReference type="GeneID" id="84574250"/>
<dbReference type="RefSeq" id="WP_005526103.1">
    <property type="nucleotide sequence ID" value="NZ_CP050134.2"/>
</dbReference>
<feature type="transmembrane region" description="Helical" evidence="8">
    <location>
        <begin position="94"/>
        <end position="111"/>
    </location>
</feature>
<evidence type="ECO:0000256" key="4">
    <source>
        <dbReference type="ARBA" id="ARBA00022475"/>
    </source>
</evidence>
<keyword evidence="6 8" id="KW-1133">Transmembrane helix</keyword>
<feature type="transmembrane region" description="Helical" evidence="8">
    <location>
        <begin position="258"/>
        <end position="278"/>
    </location>
</feature>
<feature type="transmembrane region" description="Helical" evidence="8">
    <location>
        <begin position="234"/>
        <end position="252"/>
    </location>
</feature>
<dbReference type="AlphaFoldDB" id="A0A6H9XUB0"/>
<dbReference type="InterPro" id="IPR000620">
    <property type="entry name" value="EamA_dom"/>
</dbReference>
<feature type="transmembrane region" description="Helical" evidence="8">
    <location>
        <begin position="118"/>
        <end position="136"/>
    </location>
</feature>
<accession>A0A6H9XUB0</accession>
<evidence type="ECO:0000259" key="9">
    <source>
        <dbReference type="Pfam" id="PF00892"/>
    </source>
</evidence>
<gene>
    <name evidence="10" type="primary">rarD</name>
    <name evidence="10" type="ORF">NCTC10254_01098</name>
</gene>
<evidence type="ECO:0000256" key="2">
    <source>
        <dbReference type="ARBA" id="ARBA00007362"/>
    </source>
</evidence>
<dbReference type="InterPro" id="IPR037185">
    <property type="entry name" value="EmrE-like"/>
</dbReference>
<feature type="domain" description="EamA" evidence="9">
    <location>
        <begin position="3"/>
        <end position="134"/>
    </location>
</feature>
<dbReference type="PANTHER" id="PTHR22911">
    <property type="entry name" value="ACYL-MALONYL CONDENSING ENZYME-RELATED"/>
    <property type="match status" value="1"/>
</dbReference>
<dbReference type="SUPFAM" id="SSF103481">
    <property type="entry name" value="Multidrug resistance efflux transporter EmrE"/>
    <property type="match status" value="2"/>
</dbReference>
<dbReference type="Proteomes" id="UP000249886">
    <property type="component" value="Unassembled WGS sequence"/>
</dbReference>
<evidence type="ECO:0000256" key="7">
    <source>
        <dbReference type="ARBA" id="ARBA00023136"/>
    </source>
</evidence>
<keyword evidence="4" id="KW-1003">Cell membrane</keyword>
<evidence type="ECO:0000313" key="11">
    <source>
        <dbReference type="Proteomes" id="UP000249886"/>
    </source>
</evidence>